<evidence type="ECO:0000313" key="3">
    <source>
        <dbReference type="Proteomes" id="UP000004310"/>
    </source>
</evidence>
<keyword evidence="3" id="KW-1185">Reference proteome</keyword>
<reference evidence="2 3" key="1">
    <citation type="journal article" date="2010" name="J. Bacteriol.">
        <title>Genome sequence of Fulvimarina pelagi HTCC2506T, a Mn(II)-oxidizing alphaproteobacterium possessing an aerobic anoxygenic photosynthetic gene cluster and Xanthorhodopsin.</title>
        <authorList>
            <person name="Kang I."/>
            <person name="Oh H.M."/>
            <person name="Lim S.I."/>
            <person name="Ferriera S."/>
            <person name="Giovannoni S.J."/>
            <person name="Cho J.C."/>
        </authorList>
    </citation>
    <scope>NUCLEOTIDE SEQUENCE [LARGE SCALE GENOMIC DNA]</scope>
    <source>
        <strain evidence="2 3">HTCC2506</strain>
    </source>
</reference>
<sequence>MLVPTLIPGDIVTINDLPALQAESVRSVIERAGATLLYLPPYDLDFNPIEMAFTSFKSLPRA</sequence>
<dbReference type="InterPro" id="IPR038717">
    <property type="entry name" value="Tc1-like_DDE_dom"/>
</dbReference>
<protein>
    <submittedName>
        <fullName evidence="2">ISRm2011-2 transposase protein</fullName>
    </submittedName>
</protein>
<dbReference type="InterPro" id="IPR036397">
    <property type="entry name" value="RNaseH_sf"/>
</dbReference>
<feature type="domain" description="Tc1-like transposase DDE" evidence="1">
    <location>
        <begin position="9"/>
        <end position="57"/>
    </location>
</feature>
<dbReference type="Gene3D" id="3.30.420.10">
    <property type="entry name" value="Ribonuclease H-like superfamily/Ribonuclease H"/>
    <property type="match status" value="1"/>
</dbReference>
<organism evidence="2 3">
    <name type="scientific">Fulvimarina pelagi HTCC2506</name>
    <dbReference type="NCBI Taxonomy" id="314231"/>
    <lineage>
        <taxon>Bacteria</taxon>
        <taxon>Pseudomonadati</taxon>
        <taxon>Pseudomonadota</taxon>
        <taxon>Alphaproteobacteria</taxon>
        <taxon>Hyphomicrobiales</taxon>
        <taxon>Aurantimonadaceae</taxon>
        <taxon>Fulvimarina</taxon>
    </lineage>
</organism>
<dbReference type="GO" id="GO:0003676">
    <property type="term" value="F:nucleic acid binding"/>
    <property type="evidence" value="ECO:0007669"/>
    <property type="project" value="InterPro"/>
</dbReference>
<dbReference type="eggNOG" id="COG3335">
    <property type="taxonomic scope" value="Bacteria"/>
</dbReference>
<name>Q0G1U3_9HYPH</name>
<evidence type="ECO:0000259" key="1">
    <source>
        <dbReference type="Pfam" id="PF13358"/>
    </source>
</evidence>
<evidence type="ECO:0000313" key="2">
    <source>
        <dbReference type="EMBL" id="EAU40988.1"/>
    </source>
</evidence>
<dbReference type="HOGENOM" id="CLU_056788_14_0_5"/>
<proteinExistence type="predicted"/>
<dbReference type="Pfam" id="PF13358">
    <property type="entry name" value="DDE_3"/>
    <property type="match status" value="1"/>
</dbReference>
<comment type="caution">
    <text evidence="2">The sequence shown here is derived from an EMBL/GenBank/DDBJ whole genome shotgun (WGS) entry which is preliminary data.</text>
</comment>
<dbReference type="Proteomes" id="UP000004310">
    <property type="component" value="Unassembled WGS sequence"/>
</dbReference>
<gene>
    <name evidence="2" type="ORF">FP2506_12014</name>
</gene>
<accession>Q0G1U3</accession>
<dbReference type="EMBL" id="AATP01000004">
    <property type="protein sequence ID" value="EAU40988.1"/>
    <property type="molecule type" value="Genomic_DNA"/>
</dbReference>
<dbReference type="AlphaFoldDB" id="Q0G1U3"/>